<feature type="compositionally biased region" description="Pro residues" evidence="1">
    <location>
        <begin position="1"/>
        <end position="11"/>
    </location>
</feature>
<name>A0ABD0KP20_9CAEN</name>
<reference evidence="2 3" key="1">
    <citation type="journal article" date="2023" name="Sci. Data">
        <title>Genome assembly of the Korean intertidal mud-creeper Batillaria attramentaria.</title>
        <authorList>
            <person name="Patra A.K."/>
            <person name="Ho P.T."/>
            <person name="Jun S."/>
            <person name="Lee S.J."/>
            <person name="Kim Y."/>
            <person name="Won Y.J."/>
        </authorList>
    </citation>
    <scope>NUCLEOTIDE SEQUENCE [LARGE SCALE GENOMIC DNA]</scope>
    <source>
        <strain evidence="2">Wonlab-2016</strain>
    </source>
</reference>
<protein>
    <submittedName>
        <fullName evidence="2">Uncharacterized protein</fullName>
    </submittedName>
</protein>
<evidence type="ECO:0000313" key="2">
    <source>
        <dbReference type="EMBL" id="KAK7488872.1"/>
    </source>
</evidence>
<feature type="region of interest" description="Disordered" evidence="1">
    <location>
        <begin position="1"/>
        <end position="24"/>
    </location>
</feature>
<gene>
    <name evidence="2" type="ORF">BaRGS_00019829</name>
</gene>
<sequence length="74" mass="8523">MPPSLLRPPAGPGSKLQVPEETTKTERLWASVNVKPERTGKKGLLVSGQNTSQQWKWCLWGDFETLRWWSSHQY</sequence>
<dbReference type="AlphaFoldDB" id="A0ABD0KP20"/>
<dbReference type="EMBL" id="JACVVK020000145">
    <property type="protein sequence ID" value="KAK7488872.1"/>
    <property type="molecule type" value="Genomic_DNA"/>
</dbReference>
<comment type="caution">
    <text evidence="2">The sequence shown here is derived from an EMBL/GenBank/DDBJ whole genome shotgun (WGS) entry which is preliminary data.</text>
</comment>
<evidence type="ECO:0000313" key="3">
    <source>
        <dbReference type="Proteomes" id="UP001519460"/>
    </source>
</evidence>
<accession>A0ABD0KP20</accession>
<proteinExistence type="predicted"/>
<dbReference type="Proteomes" id="UP001519460">
    <property type="component" value="Unassembled WGS sequence"/>
</dbReference>
<keyword evidence="3" id="KW-1185">Reference proteome</keyword>
<evidence type="ECO:0000256" key="1">
    <source>
        <dbReference type="SAM" id="MobiDB-lite"/>
    </source>
</evidence>
<organism evidence="2 3">
    <name type="scientific">Batillaria attramentaria</name>
    <dbReference type="NCBI Taxonomy" id="370345"/>
    <lineage>
        <taxon>Eukaryota</taxon>
        <taxon>Metazoa</taxon>
        <taxon>Spiralia</taxon>
        <taxon>Lophotrochozoa</taxon>
        <taxon>Mollusca</taxon>
        <taxon>Gastropoda</taxon>
        <taxon>Caenogastropoda</taxon>
        <taxon>Sorbeoconcha</taxon>
        <taxon>Cerithioidea</taxon>
        <taxon>Batillariidae</taxon>
        <taxon>Batillaria</taxon>
    </lineage>
</organism>